<evidence type="ECO:0000259" key="8">
    <source>
        <dbReference type="PROSITE" id="PS52029"/>
    </source>
</evidence>
<evidence type="ECO:0000256" key="2">
    <source>
        <dbReference type="ARBA" id="ARBA00005992"/>
    </source>
</evidence>
<dbReference type="RefSeq" id="WP_284196507.1">
    <property type="nucleotide sequence ID" value="NZ_BSOG01000002.1"/>
</dbReference>
<dbReference type="Pfam" id="PF03734">
    <property type="entry name" value="YkuD"/>
    <property type="match status" value="1"/>
</dbReference>
<evidence type="ECO:0000256" key="4">
    <source>
        <dbReference type="ARBA" id="ARBA00022960"/>
    </source>
</evidence>
<accession>A0ABQ5YF97</accession>
<keyword evidence="9" id="KW-0449">Lipoprotein</keyword>
<dbReference type="Proteomes" id="UP001156706">
    <property type="component" value="Unassembled WGS sequence"/>
</dbReference>
<reference evidence="10" key="1">
    <citation type="journal article" date="2019" name="Int. J. Syst. Evol. Microbiol.">
        <title>The Global Catalogue of Microorganisms (GCM) 10K type strain sequencing project: providing services to taxonomists for standard genome sequencing and annotation.</title>
        <authorList>
            <consortium name="The Broad Institute Genomics Platform"/>
            <consortium name="The Broad Institute Genome Sequencing Center for Infectious Disease"/>
            <person name="Wu L."/>
            <person name="Ma J."/>
        </authorList>
    </citation>
    <scope>NUCLEOTIDE SEQUENCE [LARGE SCALE GENOMIC DNA]</scope>
    <source>
        <strain evidence="10">NBRC 110044</strain>
    </source>
</reference>
<protein>
    <submittedName>
        <fullName evidence="9">Lipoprotein</fullName>
    </submittedName>
</protein>
<dbReference type="PROSITE" id="PS52029">
    <property type="entry name" value="LD_TPASE"/>
    <property type="match status" value="1"/>
</dbReference>
<name>A0ABQ5YF97_9NEIS</name>
<evidence type="ECO:0000313" key="9">
    <source>
        <dbReference type="EMBL" id="GLR13404.1"/>
    </source>
</evidence>
<gene>
    <name evidence="9" type="ORF">GCM10007907_21940</name>
</gene>
<proteinExistence type="inferred from homology"/>
<evidence type="ECO:0000256" key="6">
    <source>
        <dbReference type="ARBA" id="ARBA00023316"/>
    </source>
</evidence>
<comment type="similarity">
    <text evidence="2">Belongs to the YkuD family.</text>
</comment>
<evidence type="ECO:0000256" key="1">
    <source>
        <dbReference type="ARBA" id="ARBA00004752"/>
    </source>
</evidence>
<keyword evidence="6 7" id="KW-0961">Cell wall biogenesis/degradation</keyword>
<feature type="domain" description="L,D-TPase catalytic" evidence="8">
    <location>
        <begin position="46"/>
        <end position="177"/>
    </location>
</feature>
<sequence>MSQIKQPTRAGRYTVAERVTQFSPGVALRLRPAVLQAGLQYPPQHLTYLAFKAERELWVYGRDEAQGPWRYIKTYPVLAASGEAGPKLREGDRQVPEGFYQAELLNPNSRYHLSIRLDYPNAFDRQMAMQAGRTQLGGDIMIHGDARSTGCLAMGDEAAEDLFILAALAGNAQLRILVGPWDFRRKPVLLPDAAPDWLPGLYASLHTALAEYPLQG</sequence>
<evidence type="ECO:0000256" key="3">
    <source>
        <dbReference type="ARBA" id="ARBA00022679"/>
    </source>
</evidence>
<comment type="pathway">
    <text evidence="1 7">Cell wall biogenesis; peptidoglycan biosynthesis.</text>
</comment>
<evidence type="ECO:0000256" key="5">
    <source>
        <dbReference type="ARBA" id="ARBA00022984"/>
    </source>
</evidence>
<organism evidence="9 10">
    <name type="scientific">Chitinimonas prasina</name>
    <dbReference type="NCBI Taxonomy" id="1434937"/>
    <lineage>
        <taxon>Bacteria</taxon>
        <taxon>Pseudomonadati</taxon>
        <taxon>Pseudomonadota</taxon>
        <taxon>Betaproteobacteria</taxon>
        <taxon>Neisseriales</taxon>
        <taxon>Chitinibacteraceae</taxon>
        <taxon>Chitinimonas</taxon>
    </lineage>
</organism>
<evidence type="ECO:0000256" key="7">
    <source>
        <dbReference type="PROSITE-ProRule" id="PRU01373"/>
    </source>
</evidence>
<dbReference type="InterPro" id="IPR005490">
    <property type="entry name" value="LD_TPept_cat_dom"/>
</dbReference>
<keyword evidence="5 7" id="KW-0573">Peptidoglycan synthesis</keyword>
<dbReference type="PANTHER" id="PTHR36699:SF1">
    <property type="entry name" value="L,D-TRANSPEPTIDASE YAFK-RELATED"/>
    <property type="match status" value="1"/>
</dbReference>
<keyword evidence="10" id="KW-1185">Reference proteome</keyword>
<comment type="caution">
    <text evidence="9">The sequence shown here is derived from an EMBL/GenBank/DDBJ whole genome shotgun (WGS) entry which is preliminary data.</text>
</comment>
<keyword evidence="4 7" id="KW-0133">Cell shape</keyword>
<dbReference type="CDD" id="cd16913">
    <property type="entry name" value="YkuD_like"/>
    <property type="match status" value="1"/>
</dbReference>
<evidence type="ECO:0000313" key="10">
    <source>
        <dbReference type="Proteomes" id="UP001156706"/>
    </source>
</evidence>
<dbReference type="SUPFAM" id="SSF141523">
    <property type="entry name" value="L,D-transpeptidase catalytic domain-like"/>
    <property type="match status" value="1"/>
</dbReference>
<dbReference type="InterPro" id="IPR038063">
    <property type="entry name" value="Transpep_catalytic_dom"/>
</dbReference>
<feature type="active site" description="Nucleophile" evidence="7">
    <location>
        <position position="151"/>
    </location>
</feature>
<keyword evidence="3" id="KW-0808">Transferase</keyword>
<dbReference type="PANTHER" id="PTHR36699">
    <property type="entry name" value="LD-TRANSPEPTIDASE"/>
    <property type="match status" value="1"/>
</dbReference>
<dbReference type="EMBL" id="BSOG01000002">
    <property type="protein sequence ID" value="GLR13404.1"/>
    <property type="molecule type" value="Genomic_DNA"/>
</dbReference>
<feature type="active site" description="Proton donor/acceptor" evidence="7">
    <location>
        <position position="143"/>
    </location>
</feature>